<reference evidence="7" key="1">
    <citation type="submission" date="2023-07" db="EMBL/GenBank/DDBJ databases">
        <authorList>
            <consortium name="CYATHOMIX"/>
        </authorList>
    </citation>
    <scope>NUCLEOTIDE SEQUENCE</scope>
    <source>
        <strain evidence="7">N/A</strain>
    </source>
</reference>
<evidence type="ECO:0000313" key="7">
    <source>
        <dbReference type="EMBL" id="CAJ0597129.1"/>
    </source>
</evidence>
<dbReference type="InterPro" id="IPR013057">
    <property type="entry name" value="AA_transpt_TM"/>
</dbReference>
<accession>A0AA36GRW2</accession>
<name>A0AA36GRW2_CYLNA</name>
<sequence>MSISSMSTMNGNAEAFAAAEREPTIQELFAPRIRERESISPDQALIHMFKVMMGTGMLSLPLAFTHSGLWTLATLAVIGNVIYLTAVCIVPQQLFQIECPSRSLLAVANWSVLQLFFGTVMFAFEGVQW</sequence>
<keyword evidence="3 5" id="KW-1133">Transmembrane helix</keyword>
<feature type="transmembrane region" description="Helical" evidence="5">
    <location>
        <begin position="70"/>
        <end position="91"/>
    </location>
</feature>
<protein>
    <recommendedName>
        <fullName evidence="6">Amino acid transporter transmembrane domain-containing protein</fullName>
    </recommendedName>
</protein>
<keyword evidence="4 5" id="KW-0472">Membrane</keyword>
<dbReference type="GO" id="GO:0016020">
    <property type="term" value="C:membrane"/>
    <property type="evidence" value="ECO:0007669"/>
    <property type="project" value="UniProtKB-SubCell"/>
</dbReference>
<evidence type="ECO:0000313" key="8">
    <source>
        <dbReference type="Proteomes" id="UP001176961"/>
    </source>
</evidence>
<evidence type="ECO:0000256" key="1">
    <source>
        <dbReference type="ARBA" id="ARBA00004370"/>
    </source>
</evidence>
<dbReference type="EMBL" id="CATQJL010000223">
    <property type="protein sequence ID" value="CAJ0597129.1"/>
    <property type="molecule type" value="Genomic_DNA"/>
</dbReference>
<feature type="domain" description="Amino acid transporter transmembrane" evidence="6">
    <location>
        <begin position="38"/>
        <end position="90"/>
    </location>
</feature>
<comment type="subcellular location">
    <subcellularLocation>
        <location evidence="1">Membrane</location>
    </subcellularLocation>
</comment>
<evidence type="ECO:0000256" key="4">
    <source>
        <dbReference type="ARBA" id="ARBA00023136"/>
    </source>
</evidence>
<evidence type="ECO:0000259" key="6">
    <source>
        <dbReference type="Pfam" id="PF01490"/>
    </source>
</evidence>
<dbReference type="AlphaFoldDB" id="A0AA36GRW2"/>
<organism evidence="7 8">
    <name type="scientific">Cylicocyclus nassatus</name>
    <name type="common">Nematode worm</name>
    <dbReference type="NCBI Taxonomy" id="53992"/>
    <lineage>
        <taxon>Eukaryota</taxon>
        <taxon>Metazoa</taxon>
        <taxon>Ecdysozoa</taxon>
        <taxon>Nematoda</taxon>
        <taxon>Chromadorea</taxon>
        <taxon>Rhabditida</taxon>
        <taxon>Rhabditina</taxon>
        <taxon>Rhabditomorpha</taxon>
        <taxon>Strongyloidea</taxon>
        <taxon>Strongylidae</taxon>
        <taxon>Cylicocyclus</taxon>
    </lineage>
</organism>
<keyword evidence="8" id="KW-1185">Reference proteome</keyword>
<feature type="transmembrane region" description="Helical" evidence="5">
    <location>
        <begin position="103"/>
        <end position="124"/>
    </location>
</feature>
<gene>
    <name evidence="7" type="ORF">CYNAS_LOCUS9112</name>
</gene>
<dbReference type="Proteomes" id="UP001176961">
    <property type="component" value="Unassembled WGS sequence"/>
</dbReference>
<evidence type="ECO:0000256" key="5">
    <source>
        <dbReference type="SAM" id="Phobius"/>
    </source>
</evidence>
<evidence type="ECO:0000256" key="3">
    <source>
        <dbReference type="ARBA" id="ARBA00022989"/>
    </source>
</evidence>
<dbReference type="Pfam" id="PF01490">
    <property type="entry name" value="Aa_trans"/>
    <property type="match status" value="1"/>
</dbReference>
<keyword evidence="2 5" id="KW-0812">Transmembrane</keyword>
<proteinExistence type="predicted"/>
<evidence type="ECO:0000256" key="2">
    <source>
        <dbReference type="ARBA" id="ARBA00022692"/>
    </source>
</evidence>
<comment type="caution">
    <text evidence="7">The sequence shown here is derived from an EMBL/GenBank/DDBJ whole genome shotgun (WGS) entry which is preliminary data.</text>
</comment>